<reference evidence="1" key="1">
    <citation type="submission" date="2020-10" db="EMBL/GenBank/DDBJ databases">
        <authorList>
            <person name="Castelo-Branco R."/>
            <person name="Eusebio N."/>
            <person name="Adriana R."/>
            <person name="Vieira A."/>
            <person name="Brugerolle De Fraissinette N."/>
            <person name="Rezende De Castro R."/>
            <person name="Schneider M.P."/>
            <person name="Vasconcelos V."/>
            <person name="Leao P.N."/>
        </authorList>
    </citation>
    <scope>NUCLEOTIDE SEQUENCE</scope>
    <source>
        <strain evidence="1">LEGE 07310</strain>
    </source>
</reference>
<protein>
    <submittedName>
        <fullName evidence="1">Uncharacterized protein</fullName>
    </submittedName>
</protein>
<proteinExistence type="predicted"/>
<dbReference type="Proteomes" id="UP000636505">
    <property type="component" value="Unassembled WGS sequence"/>
</dbReference>
<evidence type="ECO:0000313" key="1">
    <source>
        <dbReference type="EMBL" id="MBE9077733.1"/>
    </source>
</evidence>
<gene>
    <name evidence="1" type="ORF">IQ241_10560</name>
</gene>
<name>A0A8J7AVI2_9CYAN</name>
<comment type="caution">
    <text evidence="1">The sequence shown here is derived from an EMBL/GenBank/DDBJ whole genome shotgun (WGS) entry which is preliminary data.</text>
</comment>
<accession>A0A8J7AVI2</accession>
<evidence type="ECO:0000313" key="2">
    <source>
        <dbReference type="Proteomes" id="UP000636505"/>
    </source>
</evidence>
<dbReference type="AlphaFoldDB" id="A0A8J7AVI2"/>
<organism evidence="1 2">
    <name type="scientific">Vasconcelosia minhoensis LEGE 07310</name>
    <dbReference type="NCBI Taxonomy" id="915328"/>
    <lineage>
        <taxon>Bacteria</taxon>
        <taxon>Bacillati</taxon>
        <taxon>Cyanobacteriota</taxon>
        <taxon>Cyanophyceae</taxon>
        <taxon>Nodosilineales</taxon>
        <taxon>Cymatolegaceae</taxon>
        <taxon>Vasconcelosia</taxon>
        <taxon>Vasconcelosia minhoensis</taxon>
    </lineage>
</organism>
<keyword evidence="2" id="KW-1185">Reference proteome</keyword>
<sequence length="58" mass="6213">MHLQFVTIEVSLGPVAATLSQAIEAALRQRGEPLRWAVTAVDPGRQVARVEAVVTTDS</sequence>
<dbReference type="RefSeq" id="WP_193906802.1">
    <property type="nucleotide sequence ID" value="NZ_JADEXG010000020.1"/>
</dbReference>
<dbReference type="EMBL" id="JADEXG010000020">
    <property type="protein sequence ID" value="MBE9077733.1"/>
    <property type="molecule type" value="Genomic_DNA"/>
</dbReference>